<accession>A0A848KYH6</accession>
<evidence type="ECO:0000259" key="6">
    <source>
        <dbReference type="Pfam" id="PF13473"/>
    </source>
</evidence>
<evidence type="ECO:0000259" key="5">
    <source>
        <dbReference type="Pfam" id="PF09375"/>
    </source>
</evidence>
<comment type="similarity">
    <text evidence="2">Belongs to the EfeM/EfeO family.</text>
</comment>
<dbReference type="InterPro" id="IPR053377">
    <property type="entry name" value="Iron_uptake_EfeM/EfeO"/>
</dbReference>
<protein>
    <submittedName>
        <fullName evidence="7">Peptidase M75 family protein</fullName>
    </submittedName>
</protein>
<gene>
    <name evidence="7" type="ORF">HH308_20740</name>
</gene>
<evidence type="ECO:0000256" key="3">
    <source>
        <dbReference type="ARBA" id="ARBA00022729"/>
    </source>
</evidence>
<dbReference type="PANTHER" id="PTHR39192">
    <property type="entry name" value="IRON UPTAKE SYSTEM COMPONENT EFEO"/>
    <property type="match status" value="1"/>
</dbReference>
<dbReference type="Proteomes" id="UP000550729">
    <property type="component" value="Unassembled WGS sequence"/>
</dbReference>
<name>A0A848KYH6_9ACTN</name>
<reference evidence="7 8" key="1">
    <citation type="submission" date="2020-04" db="EMBL/GenBank/DDBJ databases">
        <title>Gordonia sp. nov. TBRC 11910.</title>
        <authorList>
            <person name="Suriyachadkun C."/>
        </authorList>
    </citation>
    <scope>NUCLEOTIDE SEQUENCE [LARGE SCALE GENOMIC DNA]</scope>
    <source>
        <strain evidence="7 8">TBRC 11910</strain>
    </source>
</reference>
<feature type="domain" description="EfeO-type cupredoxin-like" evidence="6">
    <location>
        <begin position="28"/>
        <end position="120"/>
    </location>
</feature>
<dbReference type="InterPro" id="IPR050894">
    <property type="entry name" value="EfeM/EfeO_iron_uptake"/>
</dbReference>
<dbReference type="InterPro" id="IPR038352">
    <property type="entry name" value="Imelysin_sf"/>
</dbReference>
<comment type="caution">
    <text evidence="7">The sequence shown here is derived from an EMBL/GenBank/DDBJ whole genome shotgun (WGS) entry which is preliminary data.</text>
</comment>
<evidence type="ECO:0000313" key="7">
    <source>
        <dbReference type="EMBL" id="NMO03646.1"/>
    </source>
</evidence>
<feature type="chain" id="PRO_5039718195" evidence="4">
    <location>
        <begin position="31"/>
        <end position="411"/>
    </location>
</feature>
<evidence type="ECO:0000256" key="4">
    <source>
        <dbReference type="SAM" id="SignalP"/>
    </source>
</evidence>
<dbReference type="InterPro" id="IPR018976">
    <property type="entry name" value="Imelysin-like"/>
</dbReference>
<dbReference type="Gene3D" id="2.60.40.420">
    <property type="entry name" value="Cupredoxins - blue copper proteins"/>
    <property type="match status" value="1"/>
</dbReference>
<feature type="domain" description="Imelysin-like" evidence="5">
    <location>
        <begin position="150"/>
        <end position="403"/>
    </location>
</feature>
<dbReference type="Pfam" id="PF13473">
    <property type="entry name" value="Cupredoxin_1"/>
    <property type="match status" value="1"/>
</dbReference>
<dbReference type="InterPro" id="IPR034981">
    <property type="entry name" value="Imelysin-like_EfeO/Algp7"/>
</dbReference>
<proteinExistence type="inferred from homology"/>
<sequence length="411" mass="43997">MPESERNTSKVNKRITIPVVLLAATAPAFIAGCTGKRSADGAIAVTSTNESCDLASTQAQTGPVNFAVTNNGSKVTEFYVYGNNNRVLGEVENIGPGLSGNLTVEIVDPGSYTVACKPGMVGTGLRKEITVSGSKKEKSQAPADVNAAKARYLDYIRGQVDGLLAQTKVFVGNVTAGNLDAARGQFGQVRTFYERIEPVAESFPDLDPLIDMRWDDTGDGKDPFVGFHRLERFLWPPQPQEVGDAAGQIAPADAAHAKTDDTAANIAAVAKGLLDSVTKLHVEITKPTFTFESRQFVHGPQALIDEIARTKVGGEEDRYSHTDLWDFAANVDGAETLIAEMQPTISAKNPTLMNKITAQFADVRTSIDKFRDGDGYVSYTTVTPEQRKDLSNKIDALSSTLSQVPGLVLGG</sequence>
<evidence type="ECO:0000256" key="2">
    <source>
        <dbReference type="ARBA" id="ARBA00005989"/>
    </source>
</evidence>
<dbReference type="NCBIfam" id="NF041757">
    <property type="entry name" value="EfeO"/>
    <property type="match status" value="1"/>
</dbReference>
<dbReference type="InterPro" id="IPR008972">
    <property type="entry name" value="Cupredoxin"/>
</dbReference>
<comment type="subcellular location">
    <subcellularLocation>
        <location evidence="1">Periplasm</location>
    </subcellularLocation>
</comment>
<feature type="signal peptide" evidence="4">
    <location>
        <begin position="1"/>
        <end position="30"/>
    </location>
</feature>
<dbReference type="AlphaFoldDB" id="A0A848KYH6"/>
<dbReference type="EMBL" id="JABBNB010000025">
    <property type="protein sequence ID" value="NMO03646.1"/>
    <property type="molecule type" value="Genomic_DNA"/>
</dbReference>
<keyword evidence="3 4" id="KW-0732">Signal</keyword>
<dbReference type="InterPro" id="IPR028096">
    <property type="entry name" value="EfeO_Cupredoxin"/>
</dbReference>
<dbReference type="CDD" id="cd14656">
    <property type="entry name" value="Imelysin-like_EfeO"/>
    <property type="match status" value="1"/>
</dbReference>
<organism evidence="7 8">
    <name type="scientific">Gordonia asplenii</name>
    <dbReference type="NCBI Taxonomy" id="2725283"/>
    <lineage>
        <taxon>Bacteria</taxon>
        <taxon>Bacillati</taxon>
        <taxon>Actinomycetota</taxon>
        <taxon>Actinomycetes</taxon>
        <taxon>Mycobacteriales</taxon>
        <taxon>Gordoniaceae</taxon>
        <taxon>Gordonia</taxon>
    </lineage>
</organism>
<dbReference type="Pfam" id="PF09375">
    <property type="entry name" value="Peptidase_M75"/>
    <property type="match status" value="1"/>
</dbReference>
<dbReference type="GO" id="GO:0042597">
    <property type="term" value="C:periplasmic space"/>
    <property type="evidence" value="ECO:0007669"/>
    <property type="project" value="UniProtKB-SubCell"/>
</dbReference>
<evidence type="ECO:0000256" key="1">
    <source>
        <dbReference type="ARBA" id="ARBA00004418"/>
    </source>
</evidence>
<keyword evidence="8" id="KW-1185">Reference proteome</keyword>
<evidence type="ECO:0000313" key="8">
    <source>
        <dbReference type="Proteomes" id="UP000550729"/>
    </source>
</evidence>
<dbReference type="PANTHER" id="PTHR39192:SF1">
    <property type="entry name" value="IRON UPTAKE SYSTEM COMPONENT EFEO"/>
    <property type="match status" value="1"/>
</dbReference>
<dbReference type="Gene3D" id="1.20.1420.20">
    <property type="entry name" value="M75 peptidase, HXXE motif"/>
    <property type="match status" value="1"/>
</dbReference>
<dbReference type="PROSITE" id="PS51257">
    <property type="entry name" value="PROKAR_LIPOPROTEIN"/>
    <property type="match status" value="1"/>
</dbReference>